<reference evidence="3" key="1">
    <citation type="journal article" date="2023" name="Science">
        <title>Genome structures resolve the early diversification of teleost fishes.</title>
        <authorList>
            <person name="Parey E."/>
            <person name="Louis A."/>
            <person name="Montfort J."/>
            <person name="Bouchez O."/>
            <person name="Roques C."/>
            <person name="Iampietro C."/>
            <person name="Lluch J."/>
            <person name="Castinel A."/>
            <person name="Donnadieu C."/>
            <person name="Desvignes T."/>
            <person name="Floi Bucao C."/>
            <person name="Jouanno E."/>
            <person name="Wen M."/>
            <person name="Mejri S."/>
            <person name="Dirks R."/>
            <person name="Jansen H."/>
            <person name="Henkel C."/>
            <person name="Chen W.J."/>
            <person name="Zahm M."/>
            <person name="Cabau C."/>
            <person name="Klopp C."/>
            <person name="Thompson A.W."/>
            <person name="Robinson-Rechavi M."/>
            <person name="Braasch I."/>
            <person name="Lecointre G."/>
            <person name="Bobe J."/>
            <person name="Postlethwait J.H."/>
            <person name="Berthelot C."/>
            <person name="Roest Crollius H."/>
            <person name="Guiguen Y."/>
        </authorList>
    </citation>
    <scope>NUCLEOTIDE SEQUENCE</scope>
    <source>
        <strain evidence="3">NC1722</strain>
    </source>
</reference>
<dbReference type="Pfam" id="PF13843">
    <property type="entry name" value="DDE_Tnp_1_7"/>
    <property type="match status" value="1"/>
</dbReference>
<accession>A0AAD7WPF9</accession>
<dbReference type="AlphaFoldDB" id="A0AAD7WPF9"/>
<gene>
    <name evidence="3" type="ORF">AAFF_G00339630</name>
</gene>
<dbReference type="PANTHER" id="PTHR46599:SF6">
    <property type="entry name" value="DUAL SPECIFICITY PHOSPHATASE 26"/>
    <property type="match status" value="1"/>
</dbReference>
<dbReference type="InterPro" id="IPR029526">
    <property type="entry name" value="PGBD"/>
</dbReference>
<dbReference type="Proteomes" id="UP001221898">
    <property type="component" value="Unassembled WGS sequence"/>
</dbReference>
<feature type="compositionally biased region" description="Basic and acidic residues" evidence="1">
    <location>
        <begin position="1"/>
        <end position="11"/>
    </location>
</feature>
<name>A0AAD7WPF9_9TELE</name>
<organism evidence="3 4">
    <name type="scientific">Aldrovandia affinis</name>
    <dbReference type="NCBI Taxonomy" id="143900"/>
    <lineage>
        <taxon>Eukaryota</taxon>
        <taxon>Metazoa</taxon>
        <taxon>Chordata</taxon>
        <taxon>Craniata</taxon>
        <taxon>Vertebrata</taxon>
        <taxon>Euteleostomi</taxon>
        <taxon>Actinopterygii</taxon>
        <taxon>Neopterygii</taxon>
        <taxon>Teleostei</taxon>
        <taxon>Notacanthiformes</taxon>
        <taxon>Halosauridae</taxon>
        <taxon>Aldrovandia</taxon>
    </lineage>
</organism>
<dbReference type="PANTHER" id="PTHR46599">
    <property type="entry name" value="PIGGYBAC TRANSPOSABLE ELEMENT-DERIVED PROTEIN 4"/>
    <property type="match status" value="1"/>
</dbReference>
<evidence type="ECO:0000313" key="3">
    <source>
        <dbReference type="EMBL" id="KAJ8404190.1"/>
    </source>
</evidence>
<feature type="domain" description="PiggyBac transposable element-derived protein" evidence="2">
    <location>
        <begin position="54"/>
        <end position="216"/>
    </location>
</feature>
<sequence>MLAELSDHQSDLGETSDGSDSDRTWVSEMDSPASDSDESSFEGALPQPGAQKRRRGQKLSDSVVLRLMAPYFGTGRNVTTDWSFISLALAKELLHRKTTIVGAVNKAKRELPPAAQGAQLELHASVILKESDGVTLTVYKCRPKTNVCVLSSRHVSVAIGAGVKRKPETVVFFNSTKSGVCAVERMARQHTVKSGSRRWPVAVFYNMLDLAAINAFVLYTQCTDETISRRDFILKLAAELRERHMSGKTALQLAAASGTAQGALGKRKQCQVARCNRNRTTDVCAKCLRHVCGKCTSKVLKLVTCINYDN</sequence>
<evidence type="ECO:0000256" key="1">
    <source>
        <dbReference type="SAM" id="MobiDB-lite"/>
    </source>
</evidence>
<evidence type="ECO:0000259" key="2">
    <source>
        <dbReference type="Pfam" id="PF13843"/>
    </source>
</evidence>
<dbReference type="EMBL" id="JAINUG010000054">
    <property type="protein sequence ID" value="KAJ8404190.1"/>
    <property type="molecule type" value="Genomic_DNA"/>
</dbReference>
<evidence type="ECO:0000313" key="4">
    <source>
        <dbReference type="Proteomes" id="UP001221898"/>
    </source>
</evidence>
<feature type="region of interest" description="Disordered" evidence="1">
    <location>
        <begin position="1"/>
        <end position="57"/>
    </location>
</feature>
<comment type="caution">
    <text evidence="3">The sequence shown here is derived from an EMBL/GenBank/DDBJ whole genome shotgun (WGS) entry which is preliminary data.</text>
</comment>
<keyword evidence="4" id="KW-1185">Reference proteome</keyword>
<protein>
    <recommendedName>
        <fullName evidence="2">PiggyBac transposable element-derived protein domain-containing protein</fullName>
    </recommendedName>
</protein>
<proteinExistence type="predicted"/>